<name>A0A7R9LQL4_9ACAR</name>
<sequence length="73" mass="8160">MGGGESQTRLLQSRIDSLEKHLLEIHNSIASYATKIAKTRDSADLVATNIKKLEDNVINEISLYGEFTRKAKK</sequence>
<dbReference type="OrthoDB" id="60621at2759"/>
<organism evidence="1">
    <name type="scientific">Oppiella nova</name>
    <dbReference type="NCBI Taxonomy" id="334625"/>
    <lineage>
        <taxon>Eukaryota</taxon>
        <taxon>Metazoa</taxon>
        <taxon>Ecdysozoa</taxon>
        <taxon>Arthropoda</taxon>
        <taxon>Chelicerata</taxon>
        <taxon>Arachnida</taxon>
        <taxon>Acari</taxon>
        <taxon>Acariformes</taxon>
        <taxon>Sarcoptiformes</taxon>
        <taxon>Oribatida</taxon>
        <taxon>Brachypylina</taxon>
        <taxon>Oppioidea</taxon>
        <taxon>Oppiidae</taxon>
        <taxon>Oppiella</taxon>
    </lineage>
</organism>
<protein>
    <submittedName>
        <fullName evidence="1">Uncharacterized protein</fullName>
    </submittedName>
</protein>
<dbReference type="Pfam" id="PF06730">
    <property type="entry name" value="FAM92"/>
    <property type="match status" value="1"/>
</dbReference>
<keyword evidence="2" id="KW-1185">Reference proteome</keyword>
<dbReference type="EMBL" id="OC917073">
    <property type="protein sequence ID" value="CAD7646066.1"/>
    <property type="molecule type" value="Genomic_DNA"/>
</dbReference>
<dbReference type="InterPro" id="IPR009602">
    <property type="entry name" value="CBAR/FAM92"/>
</dbReference>
<evidence type="ECO:0000313" key="2">
    <source>
        <dbReference type="Proteomes" id="UP000728032"/>
    </source>
</evidence>
<accession>A0A7R9LQL4</accession>
<proteinExistence type="predicted"/>
<dbReference type="AlphaFoldDB" id="A0A7R9LQL4"/>
<gene>
    <name evidence="1" type="ORF">ONB1V03_LOCUS5539</name>
</gene>
<reference evidence="1" key="1">
    <citation type="submission" date="2020-11" db="EMBL/GenBank/DDBJ databases">
        <authorList>
            <person name="Tran Van P."/>
        </authorList>
    </citation>
    <scope>NUCLEOTIDE SEQUENCE</scope>
</reference>
<dbReference type="EMBL" id="CAJPVJ010002248">
    <property type="protein sequence ID" value="CAG2166008.1"/>
    <property type="molecule type" value="Genomic_DNA"/>
</dbReference>
<evidence type="ECO:0000313" key="1">
    <source>
        <dbReference type="EMBL" id="CAD7646066.1"/>
    </source>
</evidence>
<dbReference type="Proteomes" id="UP000728032">
    <property type="component" value="Unassembled WGS sequence"/>
</dbReference>